<name>A0A9J5WXH7_SOLCO</name>
<comment type="caution">
    <text evidence="2">The sequence shown here is derived from an EMBL/GenBank/DDBJ whole genome shotgun (WGS) entry which is preliminary data.</text>
</comment>
<feature type="region of interest" description="Disordered" evidence="1">
    <location>
        <begin position="137"/>
        <end position="222"/>
    </location>
</feature>
<accession>A0A9J5WXH7</accession>
<reference evidence="2 3" key="1">
    <citation type="submission" date="2020-09" db="EMBL/GenBank/DDBJ databases">
        <title>De no assembly of potato wild relative species, Solanum commersonii.</title>
        <authorList>
            <person name="Cho K."/>
        </authorList>
    </citation>
    <scope>NUCLEOTIDE SEQUENCE [LARGE SCALE GENOMIC DNA]</scope>
    <source>
        <strain evidence="2">LZ3.2</strain>
        <tissue evidence="2">Leaf</tissue>
    </source>
</reference>
<dbReference type="EMBL" id="JACXVP010000010">
    <property type="protein sequence ID" value="KAG5580482.1"/>
    <property type="molecule type" value="Genomic_DNA"/>
</dbReference>
<evidence type="ECO:0000313" key="3">
    <source>
        <dbReference type="Proteomes" id="UP000824120"/>
    </source>
</evidence>
<feature type="region of interest" description="Disordered" evidence="1">
    <location>
        <begin position="88"/>
        <end position="123"/>
    </location>
</feature>
<gene>
    <name evidence="2" type="ORF">H5410_051109</name>
</gene>
<evidence type="ECO:0000256" key="1">
    <source>
        <dbReference type="SAM" id="MobiDB-lite"/>
    </source>
</evidence>
<protein>
    <submittedName>
        <fullName evidence="2">Uncharacterized protein</fullName>
    </submittedName>
</protein>
<feature type="compositionally biased region" description="Polar residues" evidence="1">
    <location>
        <begin position="112"/>
        <end position="121"/>
    </location>
</feature>
<feature type="region of interest" description="Disordered" evidence="1">
    <location>
        <begin position="1"/>
        <end position="22"/>
    </location>
</feature>
<feature type="compositionally biased region" description="Polar residues" evidence="1">
    <location>
        <begin position="196"/>
        <end position="206"/>
    </location>
</feature>
<organism evidence="2 3">
    <name type="scientific">Solanum commersonii</name>
    <name type="common">Commerson's wild potato</name>
    <name type="synonym">Commerson's nightshade</name>
    <dbReference type="NCBI Taxonomy" id="4109"/>
    <lineage>
        <taxon>Eukaryota</taxon>
        <taxon>Viridiplantae</taxon>
        <taxon>Streptophyta</taxon>
        <taxon>Embryophyta</taxon>
        <taxon>Tracheophyta</taxon>
        <taxon>Spermatophyta</taxon>
        <taxon>Magnoliopsida</taxon>
        <taxon>eudicotyledons</taxon>
        <taxon>Gunneridae</taxon>
        <taxon>Pentapetalae</taxon>
        <taxon>asterids</taxon>
        <taxon>lamiids</taxon>
        <taxon>Solanales</taxon>
        <taxon>Solanaceae</taxon>
        <taxon>Solanoideae</taxon>
        <taxon>Solaneae</taxon>
        <taxon>Solanum</taxon>
    </lineage>
</organism>
<feature type="compositionally biased region" description="Polar residues" evidence="1">
    <location>
        <begin position="90"/>
        <end position="101"/>
    </location>
</feature>
<evidence type="ECO:0000313" key="2">
    <source>
        <dbReference type="EMBL" id="KAG5580482.1"/>
    </source>
</evidence>
<feature type="compositionally biased region" description="Low complexity" evidence="1">
    <location>
        <begin position="183"/>
        <end position="195"/>
    </location>
</feature>
<dbReference type="Proteomes" id="UP000824120">
    <property type="component" value="Chromosome 10"/>
</dbReference>
<keyword evidence="3" id="KW-1185">Reference proteome</keyword>
<dbReference type="AlphaFoldDB" id="A0A9J5WXH7"/>
<proteinExistence type="predicted"/>
<sequence>MVRTRTSASGDHKPIPTPASGSTILAFIERQVPIATQGRDMTVPPDADVIHRGVQDCVEGDGPAQAPPNIIATPVLQDTLTRDGLDGNVPVTSDASQTRVGGQTPDPMVAPDSQTPRTQPAATKVVDAAKELEMIRREGLEQREGKRTHHSGDYGGALPRSQGYLARGYHSQSSRPIHAAIPASEASYAGHSSSSWVHTSQGSSSRPVGCGGHSGHSDKKLL</sequence>